<dbReference type="InterPro" id="IPR025028">
    <property type="entry name" value="DUF3951"/>
</dbReference>
<reference evidence="2" key="1">
    <citation type="submission" date="2022-06" db="EMBL/GenBank/DDBJ databases">
        <authorList>
            <person name="Dietemann V."/>
            <person name="Ory F."/>
            <person name="Dainat B."/>
            <person name="Oberhansli S."/>
        </authorList>
    </citation>
    <scope>NUCLEOTIDE SEQUENCE</scope>
    <source>
        <strain evidence="2">Ena-SAMPLE-TAB-26-04-2022-14:26:32:270-5432</strain>
    </source>
</reference>
<organism evidence="2 3">
    <name type="scientific">Paenibacillus melissococcoides</name>
    <dbReference type="NCBI Taxonomy" id="2912268"/>
    <lineage>
        <taxon>Bacteria</taxon>
        <taxon>Bacillati</taxon>
        <taxon>Bacillota</taxon>
        <taxon>Bacilli</taxon>
        <taxon>Bacillales</taxon>
        <taxon>Paenibacillaceae</taxon>
        <taxon>Paenibacillus</taxon>
    </lineage>
</organism>
<evidence type="ECO:0000313" key="2">
    <source>
        <dbReference type="EMBL" id="CAH8243937.1"/>
    </source>
</evidence>
<feature type="region of interest" description="Disordered" evidence="1">
    <location>
        <begin position="58"/>
        <end position="101"/>
    </location>
</feature>
<keyword evidence="3" id="KW-1185">Reference proteome</keyword>
<proteinExistence type="predicted"/>
<comment type="caution">
    <text evidence="2">The sequence shown here is derived from an EMBL/GenBank/DDBJ whole genome shotgun (WGS) entry which is preliminary data.</text>
</comment>
<evidence type="ECO:0000256" key="1">
    <source>
        <dbReference type="SAM" id="MobiDB-lite"/>
    </source>
</evidence>
<protein>
    <submittedName>
        <fullName evidence="2">DUF3951 domain-containing protein</fullName>
    </submittedName>
</protein>
<dbReference type="Pfam" id="PF13131">
    <property type="entry name" value="DUF3951"/>
    <property type="match status" value="1"/>
</dbReference>
<sequence length="101" mass="11420">MKNKKCETYPSTMRTSFLNETQRMDIMDAGAIMLLSLIVPVLALLGIISAKIIAGKALPDSNYTPFDNITGQSEVEFHEEKQEKEEDDDLGDDKEKNRRNL</sequence>
<dbReference type="EMBL" id="CALYLO010000001">
    <property type="protein sequence ID" value="CAH8243937.1"/>
    <property type="molecule type" value="Genomic_DNA"/>
</dbReference>
<accession>A0ABM9FY68</accession>
<feature type="compositionally biased region" description="Polar residues" evidence="1">
    <location>
        <begin position="61"/>
        <end position="73"/>
    </location>
</feature>
<feature type="compositionally biased region" description="Basic and acidic residues" evidence="1">
    <location>
        <begin position="75"/>
        <end position="84"/>
    </location>
</feature>
<dbReference type="Proteomes" id="UP001154322">
    <property type="component" value="Unassembled WGS sequence"/>
</dbReference>
<name>A0ABM9FY68_9BACL</name>
<evidence type="ECO:0000313" key="3">
    <source>
        <dbReference type="Proteomes" id="UP001154322"/>
    </source>
</evidence>
<gene>
    <name evidence="2" type="ORF">WJ0W_001176</name>
</gene>